<dbReference type="HOGENOM" id="CLU_1029823_0_0_14"/>
<evidence type="ECO:0000313" key="1">
    <source>
        <dbReference type="EMBL" id="AGX88993.1"/>
    </source>
</evidence>
<accession>U5NFI8</accession>
<keyword evidence="2" id="KW-1185">Reference proteome</keyword>
<dbReference type="Proteomes" id="UP000017119">
    <property type="component" value="Chromosome"/>
</dbReference>
<gene>
    <name evidence="1" type="ORF">PRV_01155</name>
</gene>
<sequence length="312" mass="35357">MNSLLYFLIPLAAGSAGTGITYISKKDTSLIEKNKVKDVLTKEEIKNLKISNNAKEVLNKVLEKGGKNTKLKLKKIIVKGDSQNPEMGTLGKWFNAITKEIVEEGFKNLNSEENLKNVGKYFAKEIQQNNRKNFTTPKDEELEIKVDEWVAKQIEPVIKEVLEGCGFYKKSWNWSAGVTGVFVDGVSWNKVQSMSLGDVSEDNIGIVYKNRCGINVEKSGFTWASYGNGQAGAGPTLQLQGLRRNDGQWDQQMNQLLKQHRENITEQLKVSFGIKTFVTNSIKRRFEQDWLKDGGQTTKIWEKRIDNVSWEI</sequence>
<dbReference type="AlphaFoldDB" id="U5NFI8"/>
<protein>
    <submittedName>
        <fullName evidence="1">Uncharacterized protein</fullName>
    </submittedName>
</protein>
<dbReference type="EMBL" id="CP006771">
    <property type="protein sequence ID" value="AGX88993.1"/>
    <property type="molecule type" value="Genomic_DNA"/>
</dbReference>
<evidence type="ECO:0000313" key="2">
    <source>
        <dbReference type="Proteomes" id="UP000017119"/>
    </source>
</evidence>
<name>U5NFI8_9MOLU</name>
<dbReference type="PATRIC" id="fig|1403316.3.peg.203"/>
<dbReference type="KEGG" id="mpv:PRV_01155"/>
<organism evidence="1 2">
    <name type="scientific">Mycoplasma parvum str. Indiana</name>
    <dbReference type="NCBI Taxonomy" id="1403316"/>
    <lineage>
        <taxon>Bacteria</taxon>
        <taxon>Bacillati</taxon>
        <taxon>Mycoplasmatota</taxon>
        <taxon>Mollicutes</taxon>
        <taxon>Mycoplasmataceae</taxon>
        <taxon>Mycoplasma</taxon>
    </lineage>
</organism>
<reference evidence="1 2" key="1">
    <citation type="journal article" date="2013" name="Genome Announc.">
        <title>Genome Sequence of Mycoplasma parvum (Formerly Eperythrozoon parvum), a Diminutive Hemoplasma of the Pig.</title>
        <authorList>
            <person name="do Nascimento N.C."/>
            <person name="Dos Santos A.P."/>
            <person name="Chu Y."/>
            <person name="Guimaraes A.M."/>
            <person name="Pagliaro A."/>
            <person name="Messick J.B."/>
        </authorList>
    </citation>
    <scope>NUCLEOTIDE SEQUENCE [LARGE SCALE GENOMIC DNA]</scope>
    <source>
        <strain evidence="1 2">Indiana</strain>
    </source>
</reference>
<proteinExistence type="predicted"/>